<keyword evidence="9" id="KW-0479">Metal-binding</keyword>
<feature type="region of interest" description="Disordered" evidence="16">
    <location>
        <begin position="1872"/>
        <end position="1927"/>
    </location>
</feature>
<feature type="domain" description="A20-type" evidence="18">
    <location>
        <begin position="2260"/>
        <end position="2295"/>
    </location>
</feature>
<evidence type="ECO:0000256" key="7">
    <source>
        <dbReference type="ARBA" id="ARBA00022553"/>
    </source>
</evidence>
<feature type="compositionally biased region" description="Basic and acidic residues" evidence="16">
    <location>
        <begin position="1460"/>
        <end position="1492"/>
    </location>
</feature>
<keyword evidence="10" id="KW-0863">Zinc-finger</keyword>
<dbReference type="PANTHER" id="PTHR13367">
    <property type="entry name" value="UBIQUITIN THIOESTERASE"/>
    <property type="match status" value="1"/>
</dbReference>
<feature type="compositionally biased region" description="Basic and acidic residues" evidence="16">
    <location>
        <begin position="465"/>
        <end position="475"/>
    </location>
</feature>
<dbReference type="GO" id="GO:0070536">
    <property type="term" value="P:protein K63-linked deubiquitination"/>
    <property type="evidence" value="ECO:0007669"/>
    <property type="project" value="TreeGrafter"/>
</dbReference>
<keyword evidence="7" id="KW-0597">Phosphoprotein</keyword>
<feature type="compositionally biased region" description="Low complexity" evidence="16">
    <location>
        <begin position="1654"/>
        <end position="1666"/>
    </location>
</feature>
<feature type="compositionally biased region" description="Basic and acidic residues" evidence="16">
    <location>
        <begin position="2161"/>
        <end position="2170"/>
    </location>
</feature>
<evidence type="ECO:0000256" key="2">
    <source>
        <dbReference type="ARBA" id="ARBA00004123"/>
    </source>
</evidence>
<dbReference type="Gene3D" id="1.20.5.4770">
    <property type="match status" value="1"/>
</dbReference>
<feature type="compositionally biased region" description="Low complexity" evidence="16">
    <location>
        <begin position="1340"/>
        <end position="1350"/>
    </location>
</feature>
<feature type="compositionally biased region" description="Polar residues" evidence="16">
    <location>
        <begin position="393"/>
        <end position="402"/>
    </location>
</feature>
<dbReference type="GO" id="GO:0005737">
    <property type="term" value="C:cytoplasm"/>
    <property type="evidence" value="ECO:0007669"/>
    <property type="project" value="UniProtKB-SubCell"/>
</dbReference>
<feature type="compositionally biased region" description="Basic and acidic residues" evidence="16">
    <location>
        <begin position="421"/>
        <end position="432"/>
    </location>
</feature>
<feature type="region of interest" description="Disordered" evidence="16">
    <location>
        <begin position="610"/>
        <end position="656"/>
    </location>
</feature>
<feature type="region of interest" description="Disordered" evidence="16">
    <location>
        <begin position="1420"/>
        <end position="1562"/>
    </location>
</feature>
<feature type="region of interest" description="Disordered" evidence="16">
    <location>
        <begin position="1328"/>
        <end position="1363"/>
    </location>
</feature>
<dbReference type="Proteomes" id="UP000694843">
    <property type="component" value="Unplaced"/>
</dbReference>
<dbReference type="InterPro" id="IPR002653">
    <property type="entry name" value="Znf_A20"/>
</dbReference>
<evidence type="ECO:0000256" key="3">
    <source>
        <dbReference type="ARBA" id="ARBA00004496"/>
    </source>
</evidence>
<feature type="domain" description="A20-type" evidence="18">
    <location>
        <begin position="2474"/>
        <end position="2504"/>
    </location>
</feature>
<reference evidence="20" key="1">
    <citation type="submission" date="2025-08" db="UniProtKB">
        <authorList>
            <consortium name="RefSeq"/>
        </authorList>
    </citation>
    <scope>IDENTIFICATION</scope>
    <source>
        <tissue evidence="20">Whole organism</tissue>
    </source>
</reference>
<dbReference type="RefSeq" id="XP_018022643.2">
    <property type="nucleotide sequence ID" value="XM_018167154.2"/>
</dbReference>
<dbReference type="CDD" id="cd22768">
    <property type="entry name" value="OTU_OTUD7"/>
    <property type="match status" value="1"/>
</dbReference>
<feature type="region of interest" description="Disordered" evidence="16">
    <location>
        <begin position="228"/>
        <end position="292"/>
    </location>
</feature>
<evidence type="ECO:0000256" key="11">
    <source>
        <dbReference type="ARBA" id="ARBA00022786"/>
    </source>
</evidence>
<evidence type="ECO:0000256" key="5">
    <source>
        <dbReference type="ARBA" id="ARBA00012759"/>
    </source>
</evidence>
<dbReference type="PROSITE" id="PS51036">
    <property type="entry name" value="ZF_A20"/>
    <property type="match status" value="2"/>
</dbReference>
<feature type="region of interest" description="Disordered" evidence="16">
    <location>
        <begin position="1109"/>
        <end position="1153"/>
    </location>
</feature>
<feature type="compositionally biased region" description="Polar residues" evidence="16">
    <location>
        <begin position="433"/>
        <end position="448"/>
    </location>
</feature>
<keyword evidence="15" id="KW-0539">Nucleus</keyword>
<protein>
    <recommendedName>
        <fullName evidence="5">ubiquitinyl hydrolase 1</fullName>
        <ecNumber evidence="5">3.4.19.12</ecNumber>
    </recommendedName>
</protein>
<sequence length="2504" mass="274540">MKRKSAQVSTSEQHDNLPTHLRSTSKKNFQPRLKTSFQKRTTPRLLKTDRSLSPAGAQRDVEVSPTVPYHNQKLSPSVPHRDLKLSSTVPQQNLKQAPEVPLRQLKLSPAGLQRDLDLSSEVPHQALKISSSVDNTINLPAINPPFDVTLLGSELDPDPAKRMQLNHEKQLLDTGDGRADEVINRASSPNKETFTVNSNAFLELKPNSDTKIIEESKVISVKNGKRVLSPKNLSTDPDKLVGHSCSADTPGPFENIQDPSNNDDNFSSPQGKHRRILDPSLPPANEHSQNLEPRSTNLKDHLLMPPNCHNNPLDATCSPKSTKSVTFEELASLHNYETTVGKVTKKTSFKLKKKPKKSDPNEQSEDEPKNEQQVVSKENVMPVGILKKKGTDSPPTGTTAEASENGIVCDQPQETLGNSDSKSKETLKDIGKNSENSSTSDIQKSSAAHHSGAHMKLKSTGNSTKHAEVKARDDAGDGFGLNEDGPAFKSSEIKQTLGDENVKEPHELPPSSEASNVEVITTSKNSGEGSEDEPASSEEEDQESNPDNESKENNKNLNHRDDNYLVGNDHTGDEPKYSDVEPEQMRKFAPHDDMTNVDLRDMANRKAQFGKESEQLENLNSKNNRKSTNNVSVSRDQPVTDQRSARVDESEADYDKEDLQSRKYLVDETTTEIDDYFSPHPNSGERVENSAYAQLSRTRRHDRHENRLNDVHLTNDLNYNRSMAYEGSQIARTPNEERTSGTLTERYEERPRPKVYRLITVKSATLRDLYTADGKRYSVIVAPDGNGVYGSTSRSGPDAVRGCDRYYLSDSDHVNANYQTGFSGTNRRRSNSFSDTYVLQNSYNGGNFLNSSLQYQSLGNISDPNLYSNRTFSHSNQPQPRMAPSSLSFNPPLDKVYRISHSSNNIYKGMDPFYGGSSVRSSVSDTDISSSMSRVAGMENNNNLMISRTKLLPVLEHPKNKKKQKGFFNFNFKFPLWGGKKDPEKERMEAAKVAEFGQPNVGQAKHHGEQLERVPGDLVMYDKLTLRPVTSSRRGLTSPHPVPLTLLPSKALPQLRGSVPVKPPYESLNRGLPHDLNSRAFVGGGLQSVMVDSQGLSSRDMQGLNGLVISHGKSDSVDSSDGLRRSRLDSHRPTSMGEFFDPTHDNPGDVLPPPPPPRRAYKLVRDGGTSLLVPTSARLLETMRLEALQVSPPVPSHAPLHPQRSYNVQLPSSPYFLRNGGEGYLQRGTSDGPQLPPRSGSIYLSQSTASVYQPEILADYRAKLSSVRATLGDTAPIGGDLRPGSALQLNKWPRGEMERSGSVISVREGESPLNRRASSAAKNALLREKVMGGRKPQSPPTSGASSSPSPVMGTRGSKIALNEPTFYEDERFVRPGESYSAPVGGGNQIVGDAPRRSSKVAALVDGFNAALETRHRHYQTQNQGVQTASPVVTGRSRRSLEELAEQEARATISATRHGRHDREVIISASRQRDYEHEITSGGSRHNDYDHEVTSSGSRQRGYDQVDPSKGTPRRGYDQEVSSSESRQRGYDQEVTSPEIPGCQVRIPYTPPPTAVSGDPLTNLESCQPLNPYILSLAAHETHPPRRAKTPQDPPRARPVSALNPDTRTESSDPRNTNRDHRPRDPPADCNKAVNPTDVLTTEVDADNNDDVPDTGDSGLGSDSASSFTPMVSSNPPTTVEPQQENLGRDSSAISRSLHRGISKAPQNAPVVCRARNELTQGLWDALDGSSVAGGAVDAPLHSFMLPDLSVYEPNFRWFVERDLVEVSTLHALESCGRLNWWWGPCRRLWPLATTGDGNCLLHAASLGMWGFHDRLLSLRSALHAFMTVSPYATALWRRWRYHTARANSDTGLVYSEAEWANEWANVLRLASTAPRNTDPPPPPPTDPPSNTTSSPPEGSPQSPQPPLGGRTSPSSRSGNGEGGGGGAVYESLEEVHIFALAHVLRRPIIVVADTTLKDVHGAPLSPIPFGGVYLPLQHPPSECQACPLLLTYDAAHFSALVAMDEPGDAAPPAVIPLTTRQHALLPLHFAVDPGEAWTPNADPDPPIEPLSYHRKLHLLKSYLHVVEVPISRDFSDYQEFEYEPSAGGSAALSKSSESSGDSDDTSCTCDPPSGGTVDPSSGHLTVPRPCPRHSSKLGTLGRSVSKKFKSLKKMGRPSSFRKKEESDVAKRTRSLRRRASSRRPHGSQNFILGAAIHTEKRMAFQEKMVNNYLANARRRFQELQENKKKNEQETKPSAIDGDSRVPRLDVGPEVPLGEGEEEKSPCVNAGCGKFGSARTSYLCKDCYSKQKDGELALDRGKRSDESPSSSMEETHVSPGEEPPDKPLPRTPARPLSLDGPRHGVGRSRFNANLSPDAAPLPTSRSPSLSQPSALFLSKSTFYNDGNPDPGGPNDKKGPGPAARTLPPAGGNKPRPPKRDQSRRRSNSPSDRTNSNINVALTTTNDNNNYNNNNNNSKKPPRPVDRKARVDLKGAAPPRVCRREGCDFFGNEIFDGFCSQCVALD</sequence>
<feature type="domain" description="OTU" evidence="17">
    <location>
        <begin position="1788"/>
        <end position="2003"/>
    </location>
</feature>
<feature type="compositionally biased region" description="Low complexity" evidence="16">
    <location>
        <begin position="2085"/>
        <end position="2099"/>
    </location>
</feature>
<evidence type="ECO:0000259" key="18">
    <source>
        <dbReference type="PROSITE" id="PS51036"/>
    </source>
</evidence>
<evidence type="ECO:0000256" key="6">
    <source>
        <dbReference type="ARBA" id="ARBA00022490"/>
    </source>
</evidence>
<dbReference type="EC" id="3.4.19.12" evidence="5"/>
<feature type="compositionally biased region" description="Polar residues" evidence="16">
    <location>
        <begin position="2426"/>
        <end position="2440"/>
    </location>
</feature>
<keyword evidence="8" id="KW-0645">Protease</keyword>
<feature type="compositionally biased region" description="Basic and acidic residues" evidence="16">
    <location>
        <begin position="2293"/>
        <end position="2305"/>
    </location>
</feature>
<dbReference type="PROSITE" id="PS50802">
    <property type="entry name" value="OTU"/>
    <property type="match status" value="1"/>
</dbReference>
<evidence type="ECO:0000256" key="4">
    <source>
        <dbReference type="ARBA" id="ARBA00005865"/>
    </source>
</evidence>
<evidence type="ECO:0000256" key="14">
    <source>
        <dbReference type="ARBA" id="ARBA00022833"/>
    </source>
</evidence>
<feature type="compositionally biased region" description="Polar residues" evidence="16">
    <location>
        <begin position="1420"/>
        <end position="1430"/>
    </location>
</feature>
<organism evidence="19 20">
    <name type="scientific">Hyalella azteca</name>
    <name type="common">Amphipod</name>
    <dbReference type="NCBI Taxonomy" id="294128"/>
    <lineage>
        <taxon>Eukaryota</taxon>
        <taxon>Metazoa</taxon>
        <taxon>Ecdysozoa</taxon>
        <taxon>Arthropoda</taxon>
        <taxon>Crustacea</taxon>
        <taxon>Multicrustacea</taxon>
        <taxon>Malacostraca</taxon>
        <taxon>Eumalacostraca</taxon>
        <taxon>Peracarida</taxon>
        <taxon>Amphipoda</taxon>
        <taxon>Senticaudata</taxon>
        <taxon>Talitrida</taxon>
        <taxon>Talitroidea</taxon>
        <taxon>Hyalellidae</taxon>
        <taxon>Hyalella</taxon>
    </lineage>
</organism>
<dbReference type="SMART" id="SM00259">
    <property type="entry name" value="ZnF_A20"/>
    <property type="match status" value="2"/>
</dbReference>
<keyword evidence="12" id="KW-0378">Hydrolase</keyword>
<evidence type="ECO:0000256" key="12">
    <source>
        <dbReference type="ARBA" id="ARBA00022801"/>
    </source>
</evidence>
<dbReference type="GO" id="GO:0071947">
    <property type="term" value="P:protein deubiquitination involved in ubiquitin-dependent protein catabolic process"/>
    <property type="evidence" value="ECO:0007669"/>
    <property type="project" value="TreeGrafter"/>
</dbReference>
<evidence type="ECO:0000256" key="16">
    <source>
        <dbReference type="SAM" id="MobiDB-lite"/>
    </source>
</evidence>
<dbReference type="GO" id="GO:0071108">
    <property type="term" value="P:protein K48-linked deubiquitination"/>
    <property type="evidence" value="ECO:0007669"/>
    <property type="project" value="TreeGrafter"/>
</dbReference>
<evidence type="ECO:0000313" key="19">
    <source>
        <dbReference type="Proteomes" id="UP000694843"/>
    </source>
</evidence>
<feature type="region of interest" description="Disordered" evidence="16">
    <location>
        <begin position="2293"/>
        <end position="2464"/>
    </location>
</feature>
<evidence type="ECO:0000256" key="8">
    <source>
        <dbReference type="ARBA" id="ARBA00022670"/>
    </source>
</evidence>
<feature type="compositionally biased region" description="Acidic residues" evidence="16">
    <location>
        <begin position="529"/>
        <end position="546"/>
    </location>
</feature>
<keyword evidence="19" id="KW-1185">Reference proteome</keyword>
<dbReference type="GO" id="GO:0004843">
    <property type="term" value="F:cysteine-type deubiquitinase activity"/>
    <property type="evidence" value="ECO:0007669"/>
    <property type="project" value="UniProtKB-EC"/>
</dbReference>
<comment type="similarity">
    <text evidence="4">Belongs to the peptidase C64 family.</text>
</comment>
<feature type="compositionally biased region" description="Basic and acidic residues" evidence="16">
    <location>
        <begin position="570"/>
        <end position="596"/>
    </location>
</feature>
<feature type="compositionally biased region" description="Polar residues" evidence="16">
    <location>
        <begin position="1"/>
        <end position="11"/>
    </location>
</feature>
<dbReference type="OrthoDB" id="10064699at2759"/>
<feature type="region of interest" description="Disordered" evidence="16">
    <location>
        <begin position="1"/>
        <end position="81"/>
    </location>
</feature>
<feature type="compositionally biased region" description="Polar residues" evidence="16">
    <location>
        <begin position="512"/>
        <end position="525"/>
    </location>
</feature>
<feature type="compositionally biased region" description="Basic residues" evidence="16">
    <location>
        <begin position="2171"/>
        <end position="2185"/>
    </location>
</feature>
<feature type="compositionally biased region" description="Basic and acidic residues" evidence="16">
    <location>
        <begin position="2225"/>
        <end position="2234"/>
    </location>
</feature>
<dbReference type="GO" id="GO:0003677">
    <property type="term" value="F:DNA binding"/>
    <property type="evidence" value="ECO:0007669"/>
    <property type="project" value="InterPro"/>
</dbReference>
<keyword evidence="14" id="KW-0862">Zinc</keyword>
<feature type="compositionally biased region" description="Pro residues" evidence="16">
    <location>
        <begin position="1877"/>
        <end position="1887"/>
    </location>
</feature>
<dbReference type="InterPro" id="IPR051346">
    <property type="entry name" value="OTU_Deubiquitinase"/>
</dbReference>
<feature type="compositionally biased region" description="Polar residues" evidence="16">
    <location>
        <begin position="2362"/>
        <end position="2382"/>
    </location>
</feature>
<dbReference type="PANTHER" id="PTHR13367:SF27">
    <property type="entry name" value="OTU DOMAIN-CONTAINING PROTEIN"/>
    <property type="match status" value="1"/>
</dbReference>
<feature type="compositionally biased region" description="Basic and acidic residues" evidence="16">
    <location>
        <begin position="1112"/>
        <end position="1132"/>
    </location>
</feature>
<evidence type="ECO:0000256" key="9">
    <source>
        <dbReference type="ARBA" id="ARBA00022723"/>
    </source>
</evidence>
<dbReference type="Pfam" id="PF02338">
    <property type="entry name" value="OTU"/>
    <property type="match status" value="1"/>
</dbReference>
<feature type="region of interest" description="Disordered" evidence="16">
    <location>
        <begin position="2085"/>
        <end position="2192"/>
    </location>
</feature>
<comment type="subcellular location">
    <subcellularLocation>
        <location evidence="3">Cytoplasm</location>
    </subcellularLocation>
    <subcellularLocation>
        <location evidence="2">Nucleus</location>
    </subcellularLocation>
</comment>
<evidence type="ECO:0000256" key="10">
    <source>
        <dbReference type="ARBA" id="ARBA00022771"/>
    </source>
</evidence>
<keyword evidence="13" id="KW-0788">Thiol protease</keyword>
<feature type="region of interest" description="Disordered" evidence="16">
    <location>
        <begin position="1222"/>
        <end position="1242"/>
    </location>
</feature>
<feature type="compositionally biased region" description="Polar residues" evidence="16">
    <location>
        <begin position="1667"/>
        <end position="1685"/>
    </location>
</feature>
<dbReference type="GeneID" id="108678696"/>
<dbReference type="GO" id="GO:0035871">
    <property type="term" value="P:protein K11-linked deubiquitination"/>
    <property type="evidence" value="ECO:0007669"/>
    <property type="project" value="TreeGrafter"/>
</dbReference>
<evidence type="ECO:0000313" key="20">
    <source>
        <dbReference type="RefSeq" id="XP_018022643.2"/>
    </source>
</evidence>
<feature type="region of interest" description="Disordered" evidence="16">
    <location>
        <begin position="1581"/>
        <end position="1687"/>
    </location>
</feature>
<gene>
    <name evidence="20" type="primary">LOC108678696</name>
</gene>
<feature type="compositionally biased region" description="Low complexity" evidence="16">
    <location>
        <begin position="2441"/>
        <end position="2455"/>
    </location>
</feature>
<feature type="region of interest" description="Disordered" evidence="16">
    <location>
        <begin position="2225"/>
        <end position="2268"/>
    </location>
</feature>
<feature type="compositionally biased region" description="Basic and acidic residues" evidence="16">
    <location>
        <begin position="548"/>
        <end position="563"/>
    </location>
</feature>
<keyword evidence="6" id="KW-0963">Cytoplasm</keyword>
<feature type="compositionally biased region" description="Basic residues" evidence="16">
    <location>
        <begin position="2144"/>
        <end position="2155"/>
    </location>
</feature>
<comment type="catalytic activity">
    <reaction evidence="1">
        <text>Thiol-dependent hydrolysis of ester, thioester, amide, peptide and isopeptide bonds formed by the C-terminal Gly of ubiquitin (a 76-residue protein attached to proteins as an intracellular targeting signal).</text>
        <dbReference type="EC" id="3.4.19.12"/>
    </reaction>
</comment>
<dbReference type="GO" id="GO:0070530">
    <property type="term" value="F:K63-linked polyubiquitin modification-dependent protein binding"/>
    <property type="evidence" value="ECO:0007669"/>
    <property type="project" value="TreeGrafter"/>
</dbReference>
<feature type="compositionally biased region" description="Basic and acidic residues" evidence="16">
    <location>
        <begin position="1606"/>
        <end position="1626"/>
    </location>
</feature>
<dbReference type="InterPro" id="IPR003323">
    <property type="entry name" value="OTU_dom"/>
</dbReference>
<feature type="region of interest" description="Disordered" evidence="16">
    <location>
        <begin position="343"/>
        <end position="596"/>
    </location>
</feature>
<keyword evidence="11" id="KW-0833">Ubl conjugation pathway</keyword>
<accession>A0A8B7P9B5</accession>
<dbReference type="GO" id="GO:0008270">
    <property type="term" value="F:zinc ion binding"/>
    <property type="evidence" value="ECO:0007669"/>
    <property type="project" value="UniProtKB-KW"/>
</dbReference>
<feature type="compositionally biased region" description="Polar residues" evidence="16">
    <location>
        <begin position="257"/>
        <end position="270"/>
    </location>
</feature>
<name>A0A8B7P9B5_HYAAZ</name>
<evidence type="ECO:0000256" key="13">
    <source>
        <dbReference type="ARBA" id="ARBA00022807"/>
    </source>
</evidence>
<feature type="compositionally biased region" description="Basic residues" evidence="16">
    <location>
        <begin position="343"/>
        <end position="356"/>
    </location>
</feature>
<feature type="compositionally biased region" description="Low complexity" evidence="16">
    <location>
        <begin position="1888"/>
        <end position="1901"/>
    </location>
</feature>
<evidence type="ECO:0000259" key="17">
    <source>
        <dbReference type="PROSITE" id="PS50802"/>
    </source>
</evidence>
<proteinExistence type="inferred from homology"/>
<feature type="compositionally biased region" description="Acidic residues" evidence="16">
    <location>
        <begin position="1643"/>
        <end position="1653"/>
    </location>
</feature>
<feature type="compositionally biased region" description="Polar residues" evidence="16">
    <location>
        <begin position="616"/>
        <end position="642"/>
    </location>
</feature>
<evidence type="ECO:0000256" key="15">
    <source>
        <dbReference type="ARBA" id="ARBA00023242"/>
    </source>
</evidence>
<dbReference type="KEGG" id="hazt:108678696"/>
<evidence type="ECO:0000256" key="1">
    <source>
        <dbReference type="ARBA" id="ARBA00000707"/>
    </source>
</evidence>
<dbReference type="GO" id="GO:0005634">
    <property type="term" value="C:nucleus"/>
    <property type="evidence" value="ECO:0007669"/>
    <property type="project" value="UniProtKB-SubCell"/>
</dbReference>